<protein>
    <submittedName>
        <fullName evidence="2">Uncharacterized protein</fullName>
    </submittedName>
</protein>
<reference evidence="2" key="1">
    <citation type="submission" date="2022-10" db="EMBL/GenBank/DDBJ databases">
        <title>Puccinia triticina Genome sequencing and assembly.</title>
        <authorList>
            <person name="Li C."/>
        </authorList>
    </citation>
    <scope>NUCLEOTIDE SEQUENCE</scope>
    <source>
        <strain evidence="2">Pt15</strain>
    </source>
</reference>
<gene>
    <name evidence="2" type="ORF">PtA15_12A448</name>
</gene>
<sequence length="245" mass="27396">MKRPADQSTTNSYPLVNDIYDTVPLPFTREIPLRPAQPLIPNSLRMIQSLVATASSFPNPIHKFTIPEPDSTWISNSLLRRKLPSGATDGADTSAITTDGARKQSRLNNSQAQPLGPNPEVSDNEELLMTQDDINQILAESRAKNPRTCPSISTPPPNNDQFLTEDKIVHHLLNLALSLSTALLGSIDILKFVRNRRLIATKSSLGSIRWFKETCNRILSGVLFWCPKAKRPSARALRRLWRRKV</sequence>
<dbReference type="Proteomes" id="UP001164743">
    <property type="component" value="Chromosome 12A"/>
</dbReference>
<name>A0ABY7D0R5_9BASI</name>
<evidence type="ECO:0000313" key="2">
    <source>
        <dbReference type="EMBL" id="WAQ90459.1"/>
    </source>
</evidence>
<evidence type="ECO:0000313" key="3">
    <source>
        <dbReference type="Proteomes" id="UP001164743"/>
    </source>
</evidence>
<proteinExistence type="predicted"/>
<organism evidence="2 3">
    <name type="scientific">Puccinia triticina</name>
    <dbReference type="NCBI Taxonomy" id="208348"/>
    <lineage>
        <taxon>Eukaryota</taxon>
        <taxon>Fungi</taxon>
        <taxon>Dikarya</taxon>
        <taxon>Basidiomycota</taxon>
        <taxon>Pucciniomycotina</taxon>
        <taxon>Pucciniomycetes</taxon>
        <taxon>Pucciniales</taxon>
        <taxon>Pucciniaceae</taxon>
        <taxon>Puccinia</taxon>
    </lineage>
</organism>
<feature type="region of interest" description="Disordered" evidence="1">
    <location>
        <begin position="84"/>
        <end position="123"/>
    </location>
</feature>
<evidence type="ECO:0000256" key="1">
    <source>
        <dbReference type="SAM" id="MobiDB-lite"/>
    </source>
</evidence>
<accession>A0ABY7D0R5</accession>
<dbReference type="GeneID" id="77802953"/>
<dbReference type="EMBL" id="CP110432">
    <property type="protein sequence ID" value="WAQ90459.1"/>
    <property type="molecule type" value="Genomic_DNA"/>
</dbReference>
<dbReference type="RefSeq" id="XP_053026014.1">
    <property type="nucleotide sequence ID" value="XM_053162058.1"/>
</dbReference>
<keyword evidence="3" id="KW-1185">Reference proteome</keyword>